<evidence type="ECO:0000313" key="5">
    <source>
        <dbReference type="Proteomes" id="UP000253628"/>
    </source>
</evidence>
<keyword evidence="2" id="KW-0732">Signal</keyword>
<dbReference type="Pfam" id="PF13458">
    <property type="entry name" value="Peripla_BP_6"/>
    <property type="match status" value="1"/>
</dbReference>
<sequence length="320" mass="35003">MFEIIRADTKTDPKTAVERTNELIRRYKVNAIIGPVTSAERDAIRPLVERYKTPLLYATDYEGGTCSRYLTMYSSVPAQWVNTFIPYVAQNGAKNLYLIGSDYVWPRKINEAIRAVAAQSGATVTAEEYAPWGVKDYTGTLRKIASSGADMVVISIVGADAITFVKQFVAAGLKDKIKIAFFGFSENYIAGLTNAESDGILTACNFTAGLDKPEAKELVKKMRAKFGPDAIVSNTVDAHYTLTRFYIEGIKRANSDNKEAITDAMVGHSMLSGNGEVTLRASDRHADLNILIAQAKDGRMVIKKDIGRVVAPQQCAKPLA</sequence>
<protein>
    <submittedName>
        <fullName evidence="4">Branched-chain amino acid transport system substrate-binding protein/urea transport system substrate-binding protein</fullName>
    </submittedName>
</protein>
<dbReference type="EMBL" id="QNRQ01000002">
    <property type="protein sequence ID" value="RBP42150.1"/>
    <property type="molecule type" value="Genomic_DNA"/>
</dbReference>
<dbReference type="InterPro" id="IPR028081">
    <property type="entry name" value="Leu-bd"/>
</dbReference>
<gene>
    <name evidence="4" type="ORF">DFR37_102536</name>
</gene>
<dbReference type="CDD" id="cd06331">
    <property type="entry name" value="PBP1_AmiC-like"/>
    <property type="match status" value="1"/>
</dbReference>
<evidence type="ECO:0000259" key="3">
    <source>
        <dbReference type="Pfam" id="PF13458"/>
    </source>
</evidence>
<feature type="domain" description="Leucine-binding protein" evidence="3">
    <location>
        <begin position="2"/>
        <end position="298"/>
    </location>
</feature>
<dbReference type="SUPFAM" id="SSF53822">
    <property type="entry name" value="Periplasmic binding protein-like I"/>
    <property type="match status" value="1"/>
</dbReference>
<dbReference type="PANTHER" id="PTHR47628">
    <property type="match status" value="1"/>
</dbReference>
<evidence type="ECO:0000256" key="1">
    <source>
        <dbReference type="ARBA" id="ARBA00010062"/>
    </source>
</evidence>
<proteinExistence type="inferred from homology"/>
<reference evidence="4 5" key="1">
    <citation type="submission" date="2018-06" db="EMBL/GenBank/DDBJ databases">
        <title>Genomic Encyclopedia of Type Strains, Phase IV (KMG-IV): sequencing the most valuable type-strain genomes for metagenomic binning, comparative biology and taxonomic classification.</title>
        <authorList>
            <person name="Goeker M."/>
        </authorList>
    </citation>
    <scope>NUCLEOTIDE SEQUENCE [LARGE SCALE GENOMIC DNA]</scope>
    <source>
        <strain evidence="4 5">DSM 25520</strain>
    </source>
</reference>
<dbReference type="Gene3D" id="3.40.50.2300">
    <property type="match status" value="2"/>
</dbReference>
<evidence type="ECO:0000256" key="2">
    <source>
        <dbReference type="ARBA" id="ARBA00022729"/>
    </source>
</evidence>
<accession>A0A366HKF5</accession>
<organism evidence="4 5">
    <name type="scientific">Eoetvoesiella caeni</name>
    <dbReference type="NCBI Taxonomy" id="645616"/>
    <lineage>
        <taxon>Bacteria</taxon>
        <taxon>Pseudomonadati</taxon>
        <taxon>Pseudomonadota</taxon>
        <taxon>Betaproteobacteria</taxon>
        <taxon>Burkholderiales</taxon>
        <taxon>Alcaligenaceae</taxon>
        <taxon>Eoetvoesiella</taxon>
    </lineage>
</organism>
<dbReference type="InterPro" id="IPR028082">
    <property type="entry name" value="Peripla_BP_I"/>
</dbReference>
<comment type="similarity">
    <text evidence="1">Belongs to the leucine-binding protein family.</text>
</comment>
<dbReference type="AlphaFoldDB" id="A0A366HKF5"/>
<dbReference type="Proteomes" id="UP000253628">
    <property type="component" value="Unassembled WGS sequence"/>
</dbReference>
<name>A0A366HKF5_9BURK</name>
<comment type="caution">
    <text evidence="4">The sequence shown here is derived from an EMBL/GenBank/DDBJ whole genome shotgun (WGS) entry which is preliminary data.</text>
</comment>
<dbReference type="PANTHER" id="PTHR47628:SF1">
    <property type="entry name" value="ALIPHATIC AMIDASE EXPRESSION-REGULATING PROTEIN"/>
    <property type="match status" value="1"/>
</dbReference>
<evidence type="ECO:0000313" key="4">
    <source>
        <dbReference type="EMBL" id="RBP42150.1"/>
    </source>
</evidence>
<keyword evidence="5" id="KW-1185">Reference proteome</keyword>